<reference evidence="1 2" key="1">
    <citation type="journal article" date="2017" name="Environ. Microbiol.">
        <title>Decay of the glycolytic pathway and adaptation to intranuclear parasitism within Enterocytozoonidae microsporidia.</title>
        <authorList>
            <person name="Wiredu Boakye D."/>
            <person name="Jaroenlak P."/>
            <person name="Prachumwat A."/>
            <person name="Williams T.A."/>
            <person name="Bateman K.S."/>
            <person name="Itsathitphaisarn O."/>
            <person name="Sritunyalucksana K."/>
            <person name="Paszkiewicz K.H."/>
            <person name="Moore K.A."/>
            <person name="Stentiford G.D."/>
            <person name="Williams B.A."/>
        </authorList>
    </citation>
    <scope>NUCLEOTIDE SEQUENCE [LARGE SCALE GENOMIC DNA]</scope>
    <source>
        <strain evidence="1 2">GB1</strain>
    </source>
</reference>
<evidence type="ECO:0000313" key="1">
    <source>
        <dbReference type="EMBL" id="ORD95005.1"/>
    </source>
</evidence>
<comment type="caution">
    <text evidence="1">The sequence shown here is derived from an EMBL/GenBank/DDBJ whole genome shotgun (WGS) entry which is preliminary data.</text>
</comment>
<proteinExistence type="predicted"/>
<dbReference type="Proteomes" id="UP000192639">
    <property type="component" value="Unassembled WGS sequence"/>
</dbReference>
<dbReference type="AlphaFoldDB" id="A0A1Y1S956"/>
<keyword evidence="2" id="KW-1185">Reference proteome</keyword>
<accession>A0A1Y1S956</accession>
<protein>
    <submittedName>
        <fullName evidence="1">Uncharacterized protein</fullName>
    </submittedName>
</protein>
<organism evidence="1 2">
    <name type="scientific">Enterospora canceri</name>
    <dbReference type="NCBI Taxonomy" id="1081671"/>
    <lineage>
        <taxon>Eukaryota</taxon>
        <taxon>Fungi</taxon>
        <taxon>Fungi incertae sedis</taxon>
        <taxon>Microsporidia</taxon>
        <taxon>Enterocytozoonidae</taxon>
        <taxon>Enterospora</taxon>
    </lineage>
</organism>
<evidence type="ECO:0000313" key="2">
    <source>
        <dbReference type="Proteomes" id="UP000192639"/>
    </source>
</evidence>
<dbReference type="VEuPathDB" id="MicrosporidiaDB:ECANGB1_1663"/>
<dbReference type="OrthoDB" id="2194483at2759"/>
<gene>
    <name evidence="1" type="ORF">ECANGB1_1663</name>
</gene>
<sequence>MTHLFREINEKIRKFEKCEQAELIEHYVRRSIDKIVDHRPFGHKKLLLLLNITQYATNKETKMRLIHAGLGHKILAIRALILDLIDIDFSREQRVFYKPDKWIKIIIKDMRETFNYVDLLKKKQLYKTKNIDDIDFKAKETLGISSETEESSKHDNLDFTGCDNKNYEASHFQDIYSEDDLMLCLNLYNSRLCKEFLDIFCSCDKFNSSGNQLILNLVAYMDKMAFLDYDFGGFIRRIQTNFMNGKAEPLKQIVSNYKKYKTDKMVKKEPSKVE</sequence>
<name>A0A1Y1S956_9MICR</name>
<dbReference type="EMBL" id="LWDP01000005">
    <property type="protein sequence ID" value="ORD95005.1"/>
    <property type="molecule type" value="Genomic_DNA"/>
</dbReference>